<name>A0A6J6LA79_9ZZZZ</name>
<accession>A0A6J6LA79</accession>
<evidence type="ECO:0000313" key="1">
    <source>
        <dbReference type="EMBL" id="CAB4657379.1"/>
    </source>
</evidence>
<sequence>MTPFLSPIFAFNSAAASFASLQLLRPVASGPSNTHKSEKLTHSTALFFTEVITDKPSIATLSSMNSTPLAAQVSISSALIAREAFEISVSPAQNLANPSPVPGPST</sequence>
<organism evidence="1">
    <name type="scientific">freshwater metagenome</name>
    <dbReference type="NCBI Taxonomy" id="449393"/>
    <lineage>
        <taxon>unclassified sequences</taxon>
        <taxon>metagenomes</taxon>
        <taxon>ecological metagenomes</taxon>
    </lineage>
</organism>
<gene>
    <name evidence="1" type="ORF">UFOPK2169_01166</name>
</gene>
<protein>
    <submittedName>
        <fullName evidence="1">Unannotated protein</fullName>
    </submittedName>
</protein>
<dbReference type="EMBL" id="CAEZWE010000048">
    <property type="protein sequence ID" value="CAB4657379.1"/>
    <property type="molecule type" value="Genomic_DNA"/>
</dbReference>
<reference evidence="1" key="1">
    <citation type="submission" date="2020-05" db="EMBL/GenBank/DDBJ databases">
        <authorList>
            <person name="Chiriac C."/>
            <person name="Salcher M."/>
            <person name="Ghai R."/>
            <person name="Kavagutti S V."/>
        </authorList>
    </citation>
    <scope>NUCLEOTIDE SEQUENCE</scope>
</reference>
<dbReference type="AlphaFoldDB" id="A0A6J6LA79"/>
<proteinExistence type="predicted"/>